<reference evidence="1" key="1">
    <citation type="journal article" date="2015" name="Nature">
        <title>Complex archaea that bridge the gap between prokaryotes and eukaryotes.</title>
        <authorList>
            <person name="Spang A."/>
            <person name="Saw J.H."/>
            <person name="Jorgensen S.L."/>
            <person name="Zaremba-Niedzwiedzka K."/>
            <person name="Martijn J."/>
            <person name="Lind A.E."/>
            <person name="van Eijk R."/>
            <person name="Schleper C."/>
            <person name="Guy L."/>
            <person name="Ettema T.J."/>
        </authorList>
    </citation>
    <scope>NUCLEOTIDE SEQUENCE</scope>
</reference>
<proteinExistence type="predicted"/>
<sequence>ANKIIDILKPVRKHFEQPKIKKMEEELEELSITR</sequence>
<dbReference type="AlphaFoldDB" id="A0A0F9I924"/>
<dbReference type="EMBL" id="LAZR01021844">
    <property type="protein sequence ID" value="KKL83927.1"/>
    <property type="molecule type" value="Genomic_DNA"/>
</dbReference>
<comment type="caution">
    <text evidence="1">The sequence shown here is derived from an EMBL/GenBank/DDBJ whole genome shotgun (WGS) entry which is preliminary data.</text>
</comment>
<protein>
    <submittedName>
        <fullName evidence="1">Uncharacterized protein</fullName>
    </submittedName>
</protein>
<name>A0A0F9I924_9ZZZZ</name>
<accession>A0A0F9I924</accession>
<organism evidence="1">
    <name type="scientific">marine sediment metagenome</name>
    <dbReference type="NCBI Taxonomy" id="412755"/>
    <lineage>
        <taxon>unclassified sequences</taxon>
        <taxon>metagenomes</taxon>
        <taxon>ecological metagenomes</taxon>
    </lineage>
</organism>
<evidence type="ECO:0000313" key="1">
    <source>
        <dbReference type="EMBL" id="KKL83927.1"/>
    </source>
</evidence>
<gene>
    <name evidence="1" type="ORF">LCGC14_1969860</name>
</gene>
<feature type="non-terminal residue" evidence="1">
    <location>
        <position position="1"/>
    </location>
</feature>